<comment type="caution">
    <text evidence="7">The sequence shown here is derived from an EMBL/GenBank/DDBJ whole genome shotgun (WGS) entry which is preliminary data.</text>
</comment>
<proteinExistence type="inferred from homology"/>
<dbReference type="Proteomes" id="UP000639051">
    <property type="component" value="Unassembled WGS sequence"/>
</dbReference>
<accession>A0ABS1K5I6</accession>
<reference evidence="7 8" key="1">
    <citation type="submission" date="2021-01" db="EMBL/GenBank/DDBJ databases">
        <title>Genome public.</title>
        <authorList>
            <person name="Liu C."/>
            <person name="Sun Q."/>
        </authorList>
    </citation>
    <scope>NUCLEOTIDE SEQUENCE [LARGE SCALE GENOMIC DNA]</scope>
    <source>
        <strain evidence="7 8">JC656</strain>
    </source>
</reference>
<evidence type="ECO:0000256" key="5">
    <source>
        <dbReference type="ARBA" id="ARBA00023002"/>
    </source>
</evidence>
<evidence type="ECO:0000256" key="3">
    <source>
        <dbReference type="ARBA" id="ARBA00022630"/>
    </source>
</evidence>
<evidence type="ECO:0000313" key="7">
    <source>
        <dbReference type="EMBL" id="MBL0706780.1"/>
    </source>
</evidence>
<dbReference type="PRINTS" id="PR00368">
    <property type="entry name" value="FADPNR"/>
</dbReference>
<sequence>MTENPSTAATGTETSTRRTRVVVVGGGYAGTMAANRLTQRDDVDVALINPRPDFVERIRLHQLVGGTHDAVHDFSDVLSPRVGLVIGEAARIDAARRAVELESGGTVEYDYLVYAVGSAGAEPTVPGAAEFAYPLSTLEGALRARSAVEAAGHAAGGPPAVTVAGAGPTGIETAAELAEQGCRVTLLCGGVLGPYLHPRARRALAARLEELGVRVLDGPGSRAAEVGAAVVRLEDGREVRGGVTLWTAGFGVPDLAARSRLSTDPAGRLLTDETLTSVDDPRIVAAGDSTSPSGIPYRMSCQAAIPLGSLAADAVLARIEGRSPRAVSPGFVGQCLSVGRRDGLVQASTSDDHAKKGFVRGRTAAAIKEAVCWSTYRGLVFEGRRPGLVNWAFLKDGRRRDLLETRVALAREGSAL</sequence>
<dbReference type="EMBL" id="JAERRC010000035">
    <property type="protein sequence ID" value="MBL0706780.1"/>
    <property type="molecule type" value="Genomic_DNA"/>
</dbReference>
<gene>
    <name evidence="7" type="ORF">JJE72_14890</name>
</gene>
<dbReference type="PANTHER" id="PTHR42913:SF3">
    <property type="entry name" value="64 KDA MITOCHONDRIAL NADH DEHYDROGENASE (EUROFUNG)"/>
    <property type="match status" value="1"/>
</dbReference>
<keyword evidence="4" id="KW-0274">FAD</keyword>
<dbReference type="SUPFAM" id="SSF51905">
    <property type="entry name" value="FAD/NAD(P)-binding domain"/>
    <property type="match status" value="1"/>
</dbReference>
<evidence type="ECO:0000256" key="2">
    <source>
        <dbReference type="ARBA" id="ARBA00005272"/>
    </source>
</evidence>
<feature type="domain" description="FAD/NAD(P)-binding" evidence="6">
    <location>
        <begin position="20"/>
        <end position="303"/>
    </location>
</feature>
<organism evidence="7 8">
    <name type="scientific">Sinomonas cellulolyticus</name>
    <dbReference type="NCBI Taxonomy" id="2801916"/>
    <lineage>
        <taxon>Bacteria</taxon>
        <taxon>Bacillati</taxon>
        <taxon>Actinomycetota</taxon>
        <taxon>Actinomycetes</taxon>
        <taxon>Micrococcales</taxon>
        <taxon>Micrococcaceae</taxon>
        <taxon>Sinomonas</taxon>
    </lineage>
</organism>
<comment type="similarity">
    <text evidence="2">Belongs to the NADH dehydrogenase family.</text>
</comment>
<evidence type="ECO:0000256" key="4">
    <source>
        <dbReference type="ARBA" id="ARBA00022827"/>
    </source>
</evidence>
<dbReference type="Gene3D" id="3.50.50.100">
    <property type="match status" value="1"/>
</dbReference>
<keyword evidence="8" id="KW-1185">Reference proteome</keyword>
<comment type="cofactor">
    <cofactor evidence="1">
        <name>FAD</name>
        <dbReference type="ChEBI" id="CHEBI:57692"/>
    </cofactor>
</comment>
<evidence type="ECO:0000313" key="8">
    <source>
        <dbReference type="Proteomes" id="UP000639051"/>
    </source>
</evidence>
<dbReference type="PRINTS" id="PR00411">
    <property type="entry name" value="PNDRDTASEI"/>
</dbReference>
<dbReference type="Pfam" id="PF07992">
    <property type="entry name" value="Pyr_redox_2"/>
    <property type="match status" value="1"/>
</dbReference>
<dbReference type="InterPro" id="IPR051169">
    <property type="entry name" value="NADH-Q_oxidoreductase"/>
</dbReference>
<name>A0ABS1K5I6_9MICC</name>
<keyword evidence="5" id="KW-0560">Oxidoreductase</keyword>
<evidence type="ECO:0000256" key="1">
    <source>
        <dbReference type="ARBA" id="ARBA00001974"/>
    </source>
</evidence>
<evidence type="ECO:0000259" key="6">
    <source>
        <dbReference type="Pfam" id="PF07992"/>
    </source>
</evidence>
<dbReference type="InterPro" id="IPR036188">
    <property type="entry name" value="FAD/NAD-bd_sf"/>
</dbReference>
<dbReference type="PANTHER" id="PTHR42913">
    <property type="entry name" value="APOPTOSIS-INDUCING FACTOR 1"/>
    <property type="match status" value="1"/>
</dbReference>
<dbReference type="RefSeq" id="WP_201896945.1">
    <property type="nucleotide sequence ID" value="NZ_BNCM01000012.1"/>
</dbReference>
<keyword evidence="3" id="KW-0285">Flavoprotein</keyword>
<dbReference type="InterPro" id="IPR023753">
    <property type="entry name" value="FAD/NAD-binding_dom"/>
</dbReference>
<protein>
    <submittedName>
        <fullName evidence="7">FAD-dependent oxidoreductase</fullName>
    </submittedName>
</protein>